<reference evidence="2 3" key="1">
    <citation type="journal article" date="2019" name="ISME J.">
        <title>Genome analyses of uncultured TG2/ZB3 bacteria in 'Margulisbacteria' specifically attached to ectosymbiotic spirochetes of protists in the termite gut.</title>
        <authorList>
            <person name="Utami Y.D."/>
            <person name="Kuwahara H."/>
            <person name="Igai K."/>
            <person name="Murakami T."/>
            <person name="Sugaya K."/>
            <person name="Morikawa T."/>
            <person name="Nagura Y."/>
            <person name="Yuki M."/>
            <person name="Deevong P."/>
            <person name="Inoue T."/>
            <person name="Kihara K."/>
            <person name="Lo N."/>
            <person name="Yamada A."/>
            <person name="Ohkuma M."/>
            <person name="Hongoh Y."/>
        </authorList>
    </citation>
    <scope>NUCLEOTIDE SEQUENCE [LARGE SCALE GENOMIC DNA]</scope>
    <source>
        <strain evidence="2">NkOx7-01</strain>
    </source>
</reference>
<evidence type="ECO:0000256" key="1">
    <source>
        <dbReference type="SAM" id="Phobius"/>
    </source>
</evidence>
<keyword evidence="1" id="KW-0812">Transmembrane</keyword>
<dbReference type="EMBL" id="BGZN01000027">
    <property type="protein sequence ID" value="GBR74040.1"/>
    <property type="molecule type" value="Genomic_DNA"/>
</dbReference>
<sequence length="64" mass="7124">MVDLSPEEMLASGALGRFNDLDMFSGCHQKQKPTPEEIELSNTCKWVTITSILGIIVIGILYRL</sequence>
<keyword evidence="3" id="KW-1185">Reference proteome</keyword>
<dbReference type="Proteomes" id="UP000269352">
    <property type="component" value="Unassembled WGS sequence"/>
</dbReference>
<dbReference type="AlphaFoldDB" id="A0A388TB75"/>
<feature type="transmembrane region" description="Helical" evidence="1">
    <location>
        <begin position="46"/>
        <end position="62"/>
    </location>
</feature>
<keyword evidence="1" id="KW-0472">Membrane</keyword>
<evidence type="ECO:0000313" key="2">
    <source>
        <dbReference type="EMBL" id="GBR74040.1"/>
    </source>
</evidence>
<comment type="caution">
    <text evidence="2">The sequence shown here is derived from an EMBL/GenBank/DDBJ whole genome shotgun (WGS) entry which is preliminary data.</text>
</comment>
<gene>
    <name evidence="2" type="ORF">NO1_1277</name>
</gene>
<organism evidence="2 3">
    <name type="scientific">Termititenax aidoneus</name>
    <dbReference type="NCBI Taxonomy" id="2218524"/>
    <lineage>
        <taxon>Bacteria</taxon>
        <taxon>Bacillati</taxon>
        <taxon>Candidatus Margulisiibacteriota</taxon>
        <taxon>Candidatus Termititenacia</taxon>
        <taxon>Candidatus Termititenacales</taxon>
        <taxon>Candidatus Termititenacaceae</taxon>
        <taxon>Candidatus Termititenax</taxon>
    </lineage>
</organism>
<accession>A0A388TB75</accession>
<proteinExistence type="predicted"/>
<evidence type="ECO:0000313" key="3">
    <source>
        <dbReference type="Proteomes" id="UP000269352"/>
    </source>
</evidence>
<protein>
    <submittedName>
        <fullName evidence="2">Uncharacterized protein</fullName>
    </submittedName>
</protein>
<name>A0A388TB75_TERA1</name>
<keyword evidence="1" id="KW-1133">Transmembrane helix</keyword>